<dbReference type="AlphaFoldDB" id="A0A1R3W9U6"/>
<keyword evidence="2" id="KW-1185">Reference proteome</keyword>
<dbReference type="STRING" id="1317125.SAMN05444128_0142"/>
<evidence type="ECO:0000313" key="2">
    <source>
        <dbReference type="Proteomes" id="UP000187181"/>
    </source>
</evidence>
<dbReference type="EMBL" id="FTPP01000001">
    <property type="protein sequence ID" value="SIT74771.1"/>
    <property type="molecule type" value="Genomic_DNA"/>
</dbReference>
<dbReference type="Proteomes" id="UP000187181">
    <property type="component" value="Unassembled WGS sequence"/>
</dbReference>
<sequence length="210" mass="23594">MGIKKIVDKVKEEINVLKGDESKDKLYRNEQDYPDVASARAAFEKSKKKLFNVNGWSKLEGINSTFELHDDRGRKSMAEIPEIGYFVKITLPASNVENWVNISSIRVEDDLAEFTVHPSEKPNPPADEEAVTEHFFTKEASSTFRVELQGTKLIASEIGQNEYINNQGEESGSRSVLNTLIAEGGWAGFQGLQWDKLTGYLVHQEEAKAE</sequence>
<name>A0A1R3W9U6_9BACT</name>
<proteinExistence type="predicted"/>
<reference evidence="2" key="1">
    <citation type="submission" date="2017-01" db="EMBL/GenBank/DDBJ databases">
        <authorList>
            <person name="Varghese N."/>
            <person name="Submissions S."/>
        </authorList>
    </citation>
    <scope>NUCLEOTIDE SEQUENCE [LARGE SCALE GENOMIC DNA]</scope>
    <source>
        <strain evidence="2">LP100</strain>
    </source>
</reference>
<evidence type="ECO:0000313" key="1">
    <source>
        <dbReference type="EMBL" id="SIT74771.1"/>
    </source>
</evidence>
<dbReference type="RefSeq" id="WP_076665607.1">
    <property type="nucleotide sequence ID" value="NZ_FTPP01000001.1"/>
</dbReference>
<dbReference type="OrthoDB" id="947646at2"/>
<organism evidence="1 2">
    <name type="scientific">Pontibacter indicus</name>
    <dbReference type="NCBI Taxonomy" id="1317125"/>
    <lineage>
        <taxon>Bacteria</taxon>
        <taxon>Pseudomonadati</taxon>
        <taxon>Bacteroidota</taxon>
        <taxon>Cytophagia</taxon>
        <taxon>Cytophagales</taxon>
        <taxon>Hymenobacteraceae</taxon>
        <taxon>Pontibacter</taxon>
    </lineage>
</organism>
<accession>A0A1R3W9U6</accession>
<protein>
    <submittedName>
        <fullName evidence="1">Uncharacterized protein</fullName>
    </submittedName>
</protein>
<gene>
    <name evidence="1" type="ORF">SAMN05444128_0142</name>
</gene>